<evidence type="ECO:0000313" key="3">
    <source>
        <dbReference type="Proteomes" id="UP000052023"/>
    </source>
</evidence>
<sequence length="73" mass="7804">MSGRERSRLAARYQGYRTLFMLLAIGQRPNEMQALRGPRIGQTVARDRPHPVVRTAPSASAGPGSGSGGLTPD</sequence>
<dbReference type="EMBL" id="LLYA01000057">
    <property type="protein sequence ID" value="KRR28934.1"/>
    <property type="molecule type" value="Genomic_DNA"/>
</dbReference>
<evidence type="ECO:0000313" key="2">
    <source>
        <dbReference type="EMBL" id="KRR28934.1"/>
    </source>
</evidence>
<feature type="region of interest" description="Disordered" evidence="1">
    <location>
        <begin position="42"/>
        <end position="73"/>
    </location>
</feature>
<organism evidence="2 3">
    <name type="scientific">Bradyrhizobium retamae</name>
    <dbReference type="NCBI Taxonomy" id="1300035"/>
    <lineage>
        <taxon>Bacteria</taxon>
        <taxon>Pseudomonadati</taxon>
        <taxon>Pseudomonadota</taxon>
        <taxon>Alphaproteobacteria</taxon>
        <taxon>Hyphomicrobiales</taxon>
        <taxon>Nitrobacteraceae</taxon>
        <taxon>Bradyrhizobium</taxon>
    </lineage>
</organism>
<dbReference type="OrthoDB" id="8241297at2"/>
<proteinExistence type="predicted"/>
<dbReference type="RefSeq" id="WP_057842607.1">
    <property type="nucleotide sequence ID" value="NZ_LLYA01000057.1"/>
</dbReference>
<keyword evidence="3" id="KW-1185">Reference proteome</keyword>
<gene>
    <name evidence="2" type="ORF">CQ13_19045</name>
</gene>
<feature type="compositionally biased region" description="Gly residues" evidence="1">
    <location>
        <begin position="63"/>
        <end position="73"/>
    </location>
</feature>
<dbReference type="AlphaFoldDB" id="A0A0R3NGV3"/>
<comment type="caution">
    <text evidence="2">The sequence shown here is derived from an EMBL/GenBank/DDBJ whole genome shotgun (WGS) entry which is preliminary data.</text>
</comment>
<accession>A0A0R3NGV3</accession>
<dbReference type="Proteomes" id="UP000052023">
    <property type="component" value="Unassembled WGS sequence"/>
</dbReference>
<protein>
    <submittedName>
        <fullName evidence="2">Uncharacterized protein</fullName>
    </submittedName>
</protein>
<evidence type="ECO:0000256" key="1">
    <source>
        <dbReference type="SAM" id="MobiDB-lite"/>
    </source>
</evidence>
<reference evidence="2 3" key="1">
    <citation type="submission" date="2014-03" db="EMBL/GenBank/DDBJ databases">
        <title>Bradyrhizobium valentinum sp. nov., isolated from effective nodules of Lupinus mariae-josephae, a lupine endemic of basic-lime soils in Eastern Spain.</title>
        <authorList>
            <person name="Duran D."/>
            <person name="Rey L."/>
            <person name="Navarro A."/>
            <person name="Busquets A."/>
            <person name="Imperial J."/>
            <person name="Ruiz-Argueso T."/>
        </authorList>
    </citation>
    <scope>NUCLEOTIDE SEQUENCE [LARGE SCALE GENOMIC DNA]</scope>
    <source>
        <strain evidence="2 3">Ro19</strain>
    </source>
</reference>
<name>A0A0R3NGV3_9BRAD</name>